<gene>
    <name evidence="5" type="primary">rplE</name>
    <name evidence="9" type="ORF">A3C26_00855</name>
</gene>
<dbReference type="Gene3D" id="3.30.1440.10">
    <property type="match status" value="1"/>
</dbReference>
<evidence type="ECO:0000259" key="8">
    <source>
        <dbReference type="Pfam" id="PF00673"/>
    </source>
</evidence>
<sequence>MNRLKEKYTKEVQSKLRQDLGLKNRLAAPRLKKIVISIGLGEAKENQAVLDKARVYLSALAGQKPMVTVSKKSIANFKLSKGQPIGMMVTLRGIRMYDFLDKLISVVLPKVRDFKGISDKSFDSHGNLNIGLREQTIFPEVDYKTVDRTRGLAVTITTTAKNKEEGKKLLEYLGVPLKERSD</sequence>
<dbReference type="FunFam" id="3.30.1440.10:FF:000001">
    <property type="entry name" value="50S ribosomal protein L5"/>
    <property type="match status" value="1"/>
</dbReference>
<keyword evidence="5" id="KW-0694">RNA-binding</keyword>
<comment type="similarity">
    <text evidence="1 5 6">Belongs to the universal ribosomal protein uL5 family.</text>
</comment>
<dbReference type="GO" id="GO:1990904">
    <property type="term" value="C:ribonucleoprotein complex"/>
    <property type="evidence" value="ECO:0007669"/>
    <property type="project" value="UniProtKB-KW"/>
</dbReference>
<evidence type="ECO:0000256" key="2">
    <source>
        <dbReference type="ARBA" id="ARBA00022980"/>
    </source>
</evidence>
<accession>A0A1F5J9V9</accession>
<dbReference type="Pfam" id="PF00281">
    <property type="entry name" value="Ribosomal_L5"/>
    <property type="match status" value="1"/>
</dbReference>
<dbReference type="GO" id="GO:0006412">
    <property type="term" value="P:translation"/>
    <property type="evidence" value="ECO:0007669"/>
    <property type="project" value="UniProtKB-UniRule"/>
</dbReference>
<dbReference type="GO" id="GO:0019843">
    <property type="term" value="F:rRNA binding"/>
    <property type="evidence" value="ECO:0007669"/>
    <property type="project" value="UniProtKB-UniRule"/>
</dbReference>
<evidence type="ECO:0000256" key="6">
    <source>
        <dbReference type="RuleBase" id="RU003930"/>
    </source>
</evidence>
<evidence type="ECO:0000313" key="10">
    <source>
        <dbReference type="Proteomes" id="UP000177042"/>
    </source>
</evidence>
<keyword evidence="5" id="KW-0699">rRNA-binding</keyword>
<protein>
    <recommendedName>
        <fullName evidence="4 5">Large ribosomal subunit protein uL5</fullName>
    </recommendedName>
</protein>
<proteinExistence type="inferred from homology"/>
<keyword evidence="2 5" id="KW-0689">Ribosomal protein</keyword>
<dbReference type="AlphaFoldDB" id="A0A1F5J9V9"/>
<evidence type="ECO:0000256" key="3">
    <source>
        <dbReference type="ARBA" id="ARBA00023274"/>
    </source>
</evidence>
<feature type="domain" description="Large ribosomal subunit protein uL5 C-terminal" evidence="8">
    <location>
        <begin position="84"/>
        <end position="176"/>
    </location>
</feature>
<evidence type="ECO:0000259" key="7">
    <source>
        <dbReference type="Pfam" id="PF00281"/>
    </source>
</evidence>
<dbReference type="InterPro" id="IPR031310">
    <property type="entry name" value="Ribosomal_uL5_N"/>
</dbReference>
<dbReference type="NCBIfam" id="NF000585">
    <property type="entry name" value="PRK00010.1"/>
    <property type="match status" value="1"/>
</dbReference>
<evidence type="ECO:0000256" key="5">
    <source>
        <dbReference type="HAMAP-Rule" id="MF_01333"/>
    </source>
</evidence>
<dbReference type="EMBL" id="MFCX01000027">
    <property type="protein sequence ID" value="OGE25368.1"/>
    <property type="molecule type" value="Genomic_DNA"/>
</dbReference>
<evidence type="ECO:0000256" key="4">
    <source>
        <dbReference type="ARBA" id="ARBA00035245"/>
    </source>
</evidence>
<name>A0A1F5J9V9_9BACT</name>
<dbReference type="GO" id="GO:0003735">
    <property type="term" value="F:structural constituent of ribosome"/>
    <property type="evidence" value="ECO:0007669"/>
    <property type="project" value="InterPro"/>
</dbReference>
<dbReference type="PIRSF" id="PIRSF002161">
    <property type="entry name" value="Ribosomal_L5"/>
    <property type="match status" value="1"/>
</dbReference>
<dbReference type="InterPro" id="IPR020930">
    <property type="entry name" value="Ribosomal_uL5_bac-type"/>
</dbReference>
<dbReference type="GO" id="GO:0000049">
    <property type="term" value="F:tRNA binding"/>
    <property type="evidence" value="ECO:0007669"/>
    <property type="project" value="UniProtKB-UniRule"/>
</dbReference>
<dbReference type="Proteomes" id="UP000177042">
    <property type="component" value="Unassembled WGS sequence"/>
</dbReference>
<dbReference type="SUPFAM" id="SSF55282">
    <property type="entry name" value="RL5-like"/>
    <property type="match status" value="1"/>
</dbReference>
<feature type="domain" description="Large ribosomal subunit protein uL5 N-terminal" evidence="7">
    <location>
        <begin position="26"/>
        <end position="79"/>
    </location>
</feature>
<organism evidence="9 10">
    <name type="scientific">Candidatus Daviesbacteria bacterium RIFCSPHIGHO2_02_FULL_39_12</name>
    <dbReference type="NCBI Taxonomy" id="1797770"/>
    <lineage>
        <taxon>Bacteria</taxon>
        <taxon>Candidatus Daviesiibacteriota</taxon>
    </lineage>
</organism>
<dbReference type="GO" id="GO:0005840">
    <property type="term" value="C:ribosome"/>
    <property type="evidence" value="ECO:0007669"/>
    <property type="project" value="UniProtKB-KW"/>
</dbReference>
<evidence type="ECO:0000313" key="9">
    <source>
        <dbReference type="EMBL" id="OGE25368.1"/>
    </source>
</evidence>
<dbReference type="InterPro" id="IPR022803">
    <property type="entry name" value="Ribosomal_uL5_dom_sf"/>
</dbReference>
<comment type="caution">
    <text evidence="9">The sequence shown here is derived from an EMBL/GenBank/DDBJ whole genome shotgun (WGS) entry which is preliminary data.</text>
</comment>
<keyword evidence="5" id="KW-0820">tRNA-binding</keyword>
<dbReference type="PROSITE" id="PS00358">
    <property type="entry name" value="RIBOSOMAL_L5"/>
    <property type="match status" value="1"/>
</dbReference>
<dbReference type="HAMAP" id="MF_01333_B">
    <property type="entry name" value="Ribosomal_uL5_B"/>
    <property type="match status" value="1"/>
</dbReference>
<comment type="subunit">
    <text evidence="5">Part of the 50S ribosomal subunit; part of the 5S rRNA/L5/L18/L25 subcomplex. Contacts the 5S rRNA and the P site tRNA. Forms a bridge to the 30S subunit in the 70S ribosome.</text>
</comment>
<comment type="function">
    <text evidence="5">This is 1 of the proteins that bind and probably mediate the attachment of the 5S RNA into the large ribosomal subunit, where it forms part of the central protuberance. In the 70S ribosome it contacts protein S13 of the 30S subunit (bridge B1b), connecting the 2 subunits; this bridge is implicated in subunit movement. Contacts the P site tRNA; the 5S rRNA and some of its associated proteins might help stabilize positioning of ribosome-bound tRNAs.</text>
</comment>
<reference evidence="9 10" key="1">
    <citation type="journal article" date="2016" name="Nat. Commun.">
        <title>Thousands of microbial genomes shed light on interconnected biogeochemical processes in an aquifer system.</title>
        <authorList>
            <person name="Anantharaman K."/>
            <person name="Brown C.T."/>
            <person name="Hug L.A."/>
            <person name="Sharon I."/>
            <person name="Castelle C.J."/>
            <person name="Probst A.J."/>
            <person name="Thomas B.C."/>
            <person name="Singh A."/>
            <person name="Wilkins M.J."/>
            <person name="Karaoz U."/>
            <person name="Brodie E.L."/>
            <person name="Williams K.H."/>
            <person name="Hubbard S.S."/>
            <person name="Banfield J.F."/>
        </authorList>
    </citation>
    <scope>NUCLEOTIDE SEQUENCE [LARGE SCALE GENOMIC DNA]</scope>
</reference>
<dbReference type="InterPro" id="IPR031309">
    <property type="entry name" value="Ribosomal_uL5_C"/>
</dbReference>
<dbReference type="InterPro" id="IPR002132">
    <property type="entry name" value="Ribosomal_uL5"/>
</dbReference>
<evidence type="ECO:0000256" key="1">
    <source>
        <dbReference type="ARBA" id="ARBA00008553"/>
    </source>
</evidence>
<dbReference type="PANTHER" id="PTHR11994">
    <property type="entry name" value="60S RIBOSOMAL PROTEIN L11-RELATED"/>
    <property type="match status" value="1"/>
</dbReference>
<dbReference type="Pfam" id="PF00673">
    <property type="entry name" value="Ribosomal_L5_C"/>
    <property type="match status" value="1"/>
</dbReference>
<keyword evidence="3 5" id="KW-0687">Ribonucleoprotein</keyword>
<dbReference type="InterPro" id="IPR020929">
    <property type="entry name" value="Ribosomal_uL5_CS"/>
</dbReference>